<dbReference type="SUPFAM" id="SSF53335">
    <property type="entry name" value="S-adenosyl-L-methionine-dependent methyltransferases"/>
    <property type="match status" value="1"/>
</dbReference>
<dbReference type="GeneID" id="23301108"/>
<accession>A0A0B7MSL8</accession>
<keyword evidence="5" id="KW-0949">S-adenosyl-L-methionine</keyword>
<dbReference type="KEGG" id="vg:23301108"/>
<dbReference type="PIRSF" id="PIRSF000398">
    <property type="entry name" value="M_m6A_EcoRV"/>
    <property type="match status" value="1"/>
</dbReference>
<evidence type="ECO:0000256" key="5">
    <source>
        <dbReference type="ARBA" id="ARBA00022691"/>
    </source>
</evidence>
<dbReference type="GO" id="GO:0009307">
    <property type="term" value="P:DNA restriction-modification system"/>
    <property type="evidence" value="ECO:0007669"/>
    <property type="project" value="InterPro"/>
</dbReference>
<dbReference type="PANTHER" id="PTHR30481">
    <property type="entry name" value="DNA ADENINE METHYLASE"/>
    <property type="match status" value="1"/>
</dbReference>
<evidence type="ECO:0000256" key="1">
    <source>
        <dbReference type="ARBA" id="ARBA00006594"/>
    </source>
</evidence>
<organism evidence="7 8">
    <name type="scientific">Enterobacteria phage GEC-3S</name>
    <dbReference type="NCBI Taxonomy" id="1222338"/>
    <lineage>
        <taxon>Viruses</taxon>
        <taxon>Duplodnaviria</taxon>
        <taxon>Heunggongvirae</taxon>
        <taxon>Uroviricota</taxon>
        <taxon>Caudoviricetes</taxon>
        <taxon>Pantevenvirales</taxon>
        <taxon>Straboviridae</taxon>
        <taxon>Krischvirus</taxon>
        <taxon>Krischvirus gec3s</taxon>
    </lineage>
</organism>
<keyword evidence="4" id="KW-0808">Transferase</keyword>
<dbReference type="EMBL" id="HE978309">
    <property type="protein sequence ID" value="CEO90667.1"/>
    <property type="molecule type" value="Genomic_DNA"/>
</dbReference>
<sequence length="271" mass="31350">MKKALGLIPYTGNKEKLLPGVSKYFPKRYNRFVDAFCGGLSVSLYVEGDVLANDYDHRLIDAYKAIDECPDPVSTIKRIIAENGLSREDKDAYMTFRKKYNENPDPLSLFVLIQHSFSNINRHNRKGEFNANFGRRTFNENAVERVLNFKEENKDGRISFTSGRYDEIEILPGDFVFLDPPYWITSAEYNKFWSEEEEIKFYMWIESLMSSGAKFGLSNVTHHKGKVNNHLLDFIERNDVSVVELDKTYCLDRSGGKKSDTKEVYVTNVKI</sequence>
<evidence type="ECO:0000313" key="7">
    <source>
        <dbReference type="EMBL" id="CEO90667.1"/>
    </source>
</evidence>
<dbReference type="InterPro" id="IPR029063">
    <property type="entry name" value="SAM-dependent_MTases_sf"/>
</dbReference>
<comment type="similarity">
    <text evidence="1">Belongs to the N(4)/N(6)-methyltransferase family.</text>
</comment>
<dbReference type="EC" id="2.1.1.72" evidence="2"/>
<dbReference type="GO" id="GO:0009007">
    <property type="term" value="F:site-specific DNA-methyltransferase (adenine-specific) activity"/>
    <property type="evidence" value="ECO:0007669"/>
    <property type="project" value="UniProtKB-EC"/>
</dbReference>
<dbReference type="GO" id="GO:0043565">
    <property type="term" value="F:sequence-specific DNA binding"/>
    <property type="evidence" value="ECO:0007669"/>
    <property type="project" value="TreeGrafter"/>
</dbReference>
<gene>
    <name evidence="7" type="primary">dam</name>
    <name evidence="7" type="ORF">BN201_0064</name>
</gene>
<dbReference type="Pfam" id="PF02086">
    <property type="entry name" value="MethyltransfD12"/>
    <property type="match status" value="1"/>
</dbReference>
<keyword evidence="8" id="KW-1185">Reference proteome</keyword>
<dbReference type="RefSeq" id="YP_009118747.1">
    <property type="nucleotide sequence ID" value="NC_025425.1"/>
</dbReference>
<dbReference type="InterPro" id="IPR012327">
    <property type="entry name" value="MeTrfase_D12"/>
</dbReference>
<evidence type="ECO:0000256" key="2">
    <source>
        <dbReference type="ARBA" id="ARBA00011900"/>
    </source>
</evidence>
<dbReference type="GO" id="GO:1904047">
    <property type="term" value="F:S-adenosyl-L-methionine binding"/>
    <property type="evidence" value="ECO:0007669"/>
    <property type="project" value="TreeGrafter"/>
</dbReference>
<comment type="catalytic activity">
    <reaction evidence="6">
        <text>a 2'-deoxyadenosine in DNA + S-adenosyl-L-methionine = an N(6)-methyl-2'-deoxyadenosine in DNA + S-adenosyl-L-homocysteine + H(+)</text>
        <dbReference type="Rhea" id="RHEA:15197"/>
        <dbReference type="Rhea" id="RHEA-COMP:12418"/>
        <dbReference type="Rhea" id="RHEA-COMP:12419"/>
        <dbReference type="ChEBI" id="CHEBI:15378"/>
        <dbReference type="ChEBI" id="CHEBI:57856"/>
        <dbReference type="ChEBI" id="CHEBI:59789"/>
        <dbReference type="ChEBI" id="CHEBI:90615"/>
        <dbReference type="ChEBI" id="CHEBI:90616"/>
        <dbReference type="EC" id="2.1.1.72"/>
    </reaction>
</comment>
<dbReference type="PANTHER" id="PTHR30481:SF3">
    <property type="entry name" value="DNA ADENINE METHYLASE"/>
    <property type="match status" value="1"/>
</dbReference>
<protein>
    <recommendedName>
        <fullName evidence="2">site-specific DNA-methyltransferase (adenine-specific)</fullName>
        <ecNumber evidence="2">2.1.1.72</ecNumber>
    </recommendedName>
</protein>
<name>A0A0B7MSL8_9CAUD</name>
<evidence type="ECO:0000256" key="3">
    <source>
        <dbReference type="ARBA" id="ARBA00022603"/>
    </source>
</evidence>
<dbReference type="InterPro" id="IPR002052">
    <property type="entry name" value="DNA_methylase_N6_adenine_CS"/>
</dbReference>
<proteinExistence type="inferred from homology"/>
<dbReference type="InterPro" id="IPR023095">
    <property type="entry name" value="Ade_MeTrfase_dom_2"/>
</dbReference>
<dbReference type="Proteomes" id="UP000203896">
    <property type="component" value="Segment"/>
</dbReference>
<evidence type="ECO:0000256" key="6">
    <source>
        <dbReference type="ARBA" id="ARBA00047942"/>
    </source>
</evidence>
<dbReference type="Gene3D" id="1.10.1020.10">
    <property type="entry name" value="Adenine-specific Methyltransferase, Domain 2"/>
    <property type="match status" value="1"/>
</dbReference>
<reference evidence="7 8" key="1">
    <citation type="submission" date="2012-08" db="EMBL/GenBank/DDBJ databases">
        <title>Selection and characterization of a candidate therapeutic bacteriophage that lyses the German Escherichia coli O104:H4 outbreak strain.</title>
        <authorList>
            <person name="Merabishvilli M."/>
            <person name="De Vos D."/>
            <person name="Verbeken G."/>
            <person name="Kropinski A."/>
            <person name="Vandenheuvel D."/>
            <person name="Lavigne R."/>
            <person name="Wattiau P."/>
            <person name="Mast J."/>
            <person name="Ragimbeau C."/>
            <person name="Mossong J."/>
            <person name="Scheres J."/>
            <person name="Chanishvili N."/>
            <person name="Vaneechoutte M."/>
            <person name="Pirnay J.P."/>
        </authorList>
    </citation>
    <scope>NUCLEOTIDE SEQUENCE [LARGE SCALE GENOMIC DNA]</scope>
</reference>
<dbReference type="GO" id="GO:0032259">
    <property type="term" value="P:methylation"/>
    <property type="evidence" value="ECO:0007669"/>
    <property type="project" value="UniProtKB-KW"/>
</dbReference>
<dbReference type="Gene3D" id="3.40.50.150">
    <property type="entry name" value="Vaccinia Virus protein VP39"/>
    <property type="match status" value="1"/>
</dbReference>
<dbReference type="PRINTS" id="PR00505">
    <property type="entry name" value="D12N6MTFRASE"/>
</dbReference>
<dbReference type="GO" id="GO:0006298">
    <property type="term" value="P:mismatch repair"/>
    <property type="evidence" value="ECO:0007669"/>
    <property type="project" value="TreeGrafter"/>
</dbReference>
<dbReference type="NCBIfam" id="TIGR00571">
    <property type="entry name" value="dam"/>
    <property type="match status" value="1"/>
</dbReference>
<dbReference type="InterPro" id="IPR012263">
    <property type="entry name" value="M_m6A_EcoRV"/>
</dbReference>
<dbReference type="PROSITE" id="PS00092">
    <property type="entry name" value="N6_MTASE"/>
    <property type="match status" value="1"/>
</dbReference>
<dbReference type="REBASE" id="97697">
    <property type="entry name" value="M.EphGEC3SORFAP"/>
</dbReference>
<evidence type="ECO:0000313" key="8">
    <source>
        <dbReference type="Proteomes" id="UP000203896"/>
    </source>
</evidence>
<keyword evidence="3 7" id="KW-0489">Methyltransferase</keyword>
<dbReference type="OrthoDB" id="8399at10239"/>
<evidence type="ECO:0000256" key="4">
    <source>
        <dbReference type="ARBA" id="ARBA00022679"/>
    </source>
</evidence>